<dbReference type="Proteomes" id="UP000778578">
    <property type="component" value="Unassembled WGS sequence"/>
</dbReference>
<evidence type="ECO:0000313" key="3">
    <source>
        <dbReference type="Proteomes" id="UP000778578"/>
    </source>
</evidence>
<sequence length="68" mass="7961">MGARGFWAIFIRNVVCAAIGTGVLAAAWWLFFRRWPWVWGSVVYGLWVLGLVVAMSVMQWRTRRGMWR</sequence>
<keyword evidence="1" id="KW-0812">Transmembrane</keyword>
<accession>A0ABS7PZY8</accession>
<organism evidence="2 3">
    <name type="scientific">Actinacidiphila acidipaludis</name>
    <dbReference type="NCBI Taxonomy" id="2873382"/>
    <lineage>
        <taxon>Bacteria</taxon>
        <taxon>Bacillati</taxon>
        <taxon>Actinomycetota</taxon>
        <taxon>Actinomycetes</taxon>
        <taxon>Kitasatosporales</taxon>
        <taxon>Streptomycetaceae</taxon>
        <taxon>Actinacidiphila</taxon>
    </lineage>
</organism>
<gene>
    <name evidence="2" type="ORF">K7862_02170</name>
</gene>
<proteinExistence type="predicted"/>
<evidence type="ECO:0000256" key="1">
    <source>
        <dbReference type="SAM" id="Phobius"/>
    </source>
</evidence>
<keyword evidence="1" id="KW-0472">Membrane</keyword>
<feature type="transmembrane region" description="Helical" evidence="1">
    <location>
        <begin position="37"/>
        <end position="58"/>
    </location>
</feature>
<comment type="caution">
    <text evidence="2">The sequence shown here is derived from an EMBL/GenBank/DDBJ whole genome shotgun (WGS) entry which is preliminary data.</text>
</comment>
<keyword evidence="3" id="KW-1185">Reference proteome</keyword>
<keyword evidence="1" id="KW-1133">Transmembrane helix</keyword>
<reference evidence="2 3" key="1">
    <citation type="submission" date="2021-08" db="EMBL/GenBank/DDBJ databases">
        <title>WGS of actinomycetes from Thailand.</title>
        <authorList>
            <person name="Thawai C."/>
        </authorList>
    </citation>
    <scope>NUCLEOTIDE SEQUENCE [LARGE SCALE GENOMIC DNA]</scope>
    <source>
        <strain evidence="2 3">PLK6-54</strain>
    </source>
</reference>
<evidence type="ECO:0000313" key="2">
    <source>
        <dbReference type="EMBL" id="MBY8876445.1"/>
    </source>
</evidence>
<dbReference type="RefSeq" id="WP_222959875.1">
    <property type="nucleotide sequence ID" value="NZ_JAINZZ010000002.1"/>
</dbReference>
<protein>
    <submittedName>
        <fullName evidence="2">Uncharacterized protein</fullName>
    </submittedName>
</protein>
<dbReference type="EMBL" id="JAINZZ010000002">
    <property type="protein sequence ID" value="MBY8876445.1"/>
    <property type="molecule type" value="Genomic_DNA"/>
</dbReference>
<feature type="transmembrane region" description="Helical" evidence="1">
    <location>
        <begin position="7"/>
        <end position="31"/>
    </location>
</feature>
<name>A0ABS7PZY8_9ACTN</name>